<dbReference type="Proteomes" id="UP000500767">
    <property type="component" value="Chromosome"/>
</dbReference>
<dbReference type="GO" id="GO:0044781">
    <property type="term" value="P:bacterial-type flagellum organization"/>
    <property type="evidence" value="ECO:0007669"/>
    <property type="project" value="InterPro"/>
</dbReference>
<dbReference type="EMBL" id="CP053708">
    <property type="protein sequence ID" value="QKE91125.1"/>
    <property type="molecule type" value="Genomic_DNA"/>
</dbReference>
<proteinExistence type="predicted"/>
<dbReference type="KEGG" id="lck:HN018_14675"/>
<sequence length="147" mass="14770">MSVSSILHASPATPVVPARTPVSTGFFVAPSAATVPAAGPAAAGVGRIASVSAATMLALQEQTTAEPGDREARRHGRELVDALAELQRALLSDGAGDALQRLAALADLPLPAADPILARAIVAIRLRARVEAARAEAAALRGMAAPS</sequence>
<keyword evidence="2" id="KW-1185">Reference proteome</keyword>
<evidence type="ECO:0008006" key="3">
    <source>
        <dbReference type="Google" id="ProtNLM"/>
    </source>
</evidence>
<dbReference type="AlphaFoldDB" id="A0A6M8HSA1"/>
<evidence type="ECO:0000313" key="1">
    <source>
        <dbReference type="EMBL" id="QKE91125.1"/>
    </source>
</evidence>
<accession>A0A6M8HSA1</accession>
<dbReference type="RefSeq" id="WP_171833353.1">
    <property type="nucleotide sequence ID" value="NZ_CP053708.1"/>
</dbReference>
<organism evidence="1 2">
    <name type="scientific">Lichenicola cladoniae</name>
    <dbReference type="NCBI Taxonomy" id="1484109"/>
    <lineage>
        <taxon>Bacteria</taxon>
        <taxon>Pseudomonadati</taxon>
        <taxon>Pseudomonadota</taxon>
        <taxon>Alphaproteobacteria</taxon>
        <taxon>Acetobacterales</taxon>
        <taxon>Acetobacteraceae</taxon>
        <taxon>Lichenicola</taxon>
    </lineage>
</organism>
<gene>
    <name evidence="1" type="ORF">HN018_14675</name>
</gene>
<name>A0A6M8HSA1_9PROT</name>
<evidence type="ECO:0000313" key="2">
    <source>
        <dbReference type="Proteomes" id="UP000500767"/>
    </source>
</evidence>
<protein>
    <recommendedName>
        <fullName evidence="3">Class II flagellar assembly regulator</fullName>
    </recommendedName>
</protein>
<reference evidence="1 2" key="1">
    <citation type="journal article" date="2014" name="World J. Microbiol. Biotechnol.">
        <title>Biodiversity and physiological characteristics of Antarctic and Arctic lichens-associated bacteria.</title>
        <authorList>
            <person name="Lee Y.M."/>
            <person name="Kim E.H."/>
            <person name="Lee H.K."/>
            <person name="Hong S.G."/>
        </authorList>
    </citation>
    <scope>NUCLEOTIDE SEQUENCE [LARGE SCALE GENOMIC DNA]</scope>
    <source>
        <strain evidence="1 2">PAMC 26569</strain>
    </source>
</reference>
<dbReference type="Pfam" id="PF10768">
    <property type="entry name" value="FliX"/>
    <property type="match status" value="1"/>
</dbReference>
<dbReference type="InterPro" id="IPR019704">
    <property type="entry name" value="Flagellar_assmbl_FliX_class2"/>
</dbReference>